<dbReference type="Gene3D" id="3.30.420.10">
    <property type="entry name" value="Ribonuclease H-like superfamily/Ribonuclease H"/>
    <property type="match status" value="1"/>
</dbReference>
<gene>
    <name evidence="1" type="primary">AVEN_176449_1</name>
    <name evidence="1" type="ORF">TNIN_120811</name>
</gene>
<dbReference type="AlphaFoldDB" id="A0A8X6I4D3"/>
<keyword evidence="2" id="KW-1185">Reference proteome</keyword>
<protein>
    <submittedName>
        <fullName evidence="1">Uncharacterized protein</fullName>
    </submittedName>
</protein>
<comment type="caution">
    <text evidence="1">The sequence shown here is derived from an EMBL/GenBank/DDBJ whole genome shotgun (WGS) entry which is preliminary data.</text>
</comment>
<dbReference type="GO" id="GO:0003676">
    <property type="term" value="F:nucleic acid binding"/>
    <property type="evidence" value="ECO:0007669"/>
    <property type="project" value="InterPro"/>
</dbReference>
<dbReference type="EMBL" id="BMAV01024122">
    <property type="protein sequence ID" value="GFS30287.1"/>
    <property type="molecule type" value="Genomic_DNA"/>
</dbReference>
<dbReference type="InterPro" id="IPR036397">
    <property type="entry name" value="RNaseH_sf"/>
</dbReference>
<proteinExistence type="predicted"/>
<evidence type="ECO:0000313" key="1">
    <source>
        <dbReference type="EMBL" id="GFS30287.1"/>
    </source>
</evidence>
<dbReference type="PANTHER" id="PTHR46585">
    <property type="entry name" value="INTEGRASE CORE DOMAIN CONTAINING PROTEIN"/>
    <property type="match status" value="1"/>
</dbReference>
<organism evidence="1 2">
    <name type="scientific">Trichonephila inaurata madagascariensis</name>
    <dbReference type="NCBI Taxonomy" id="2747483"/>
    <lineage>
        <taxon>Eukaryota</taxon>
        <taxon>Metazoa</taxon>
        <taxon>Ecdysozoa</taxon>
        <taxon>Arthropoda</taxon>
        <taxon>Chelicerata</taxon>
        <taxon>Arachnida</taxon>
        <taxon>Araneae</taxon>
        <taxon>Araneomorphae</taxon>
        <taxon>Entelegynae</taxon>
        <taxon>Araneoidea</taxon>
        <taxon>Nephilidae</taxon>
        <taxon>Trichonephila</taxon>
        <taxon>Trichonephila inaurata</taxon>
    </lineage>
</organism>
<reference evidence="1" key="1">
    <citation type="submission" date="2020-08" db="EMBL/GenBank/DDBJ databases">
        <title>Multicomponent nature underlies the extraordinary mechanical properties of spider dragline silk.</title>
        <authorList>
            <person name="Kono N."/>
            <person name="Nakamura H."/>
            <person name="Mori M."/>
            <person name="Yoshida Y."/>
            <person name="Ohtoshi R."/>
            <person name="Malay A.D."/>
            <person name="Moran D.A.P."/>
            <person name="Tomita M."/>
            <person name="Numata K."/>
            <person name="Arakawa K."/>
        </authorList>
    </citation>
    <scope>NUCLEOTIDE SEQUENCE</scope>
</reference>
<evidence type="ECO:0000313" key="2">
    <source>
        <dbReference type="Proteomes" id="UP000886998"/>
    </source>
</evidence>
<accession>A0A8X6I4D3</accession>
<name>A0A8X6I4D3_9ARAC</name>
<dbReference type="PANTHER" id="PTHR46585:SF1">
    <property type="entry name" value="CHROMO DOMAIN-CONTAINING PROTEIN"/>
    <property type="match status" value="1"/>
</dbReference>
<dbReference type="Proteomes" id="UP000886998">
    <property type="component" value="Unassembled WGS sequence"/>
</dbReference>
<sequence length="417" mass="48721">MDKLERCAKTLKSREFTRITKNSASKLDDMERLKKLYYDLKEPGSFGGVKRLTEANGLKKSRVKSFISGENCYSFQFPVRYKFHRRKTIAYEVNELWQSGLVDLLKLSRLSKGYQYILTVIDIMLRYLRVYPIKYKKANTITKIFIKIFKENEIDVETETLLPKFDIPLYNDDHADFVAGFNANMKKIFIDPPLKTRLIARESIFFYHTYEIKLEEGDLLQQINSKLLDVGLNDVKFSESNGHIIVTLPFNVPIEFKRDAGPKLMTVLNIIDDAYVIRGGQFKIQFLYTRPASSIKDESFDVIVYKVFPTTCKETKFKTFFIPSGMYHQANDLFKEFKFIFLQLAVDSRVRLHVSQNILVTFGERLKDLLGFVQRTFTHGDYKSEYPLELRAGITEVYVYCEIVSKSLLLEIPQHLF</sequence>